<keyword evidence="1" id="KW-0560">Oxidoreductase</keyword>
<comment type="caution">
    <text evidence="4">The sequence shown here is derived from an EMBL/GenBank/DDBJ whole genome shotgun (WGS) entry which is preliminary data.</text>
</comment>
<dbReference type="CDD" id="cd05288">
    <property type="entry name" value="PGDH"/>
    <property type="match status" value="1"/>
</dbReference>
<feature type="region of interest" description="Disordered" evidence="2">
    <location>
        <begin position="1"/>
        <end position="109"/>
    </location>
</feature>
<feature type="compositionally biased region" description="Basic residues" evidence="2">
    <location>
        <begin position="17"/>
        <end position="52"/>
    </location>
</feature>
<evidence type="ECO:0000256" key="2">
    <source>
        <dbReference type="SAM" id="MobiDB-lite"/>
    </source>
</evidence>
<feature type="compositionally biased region" description="Low complexity" evidence="2">
    <location>
        <begin position="54"/>
        <end position="73"/>
    </location>
</feature>
<dbReference type="InterPro" id="IPR041694">
    <property type="entry name" value="ADH_N_2"/>
</dbReference>
<organism evidence="4 5">
    <name type="scientific">Nocardioides agri</name>
    <dbReference type="NCBI Taxonomy" id="2682843"/>
    <lineage>
        <taxon>Bacteria</taxon>
        <taxon>Bacillati</taxon>
        <taxon>Actinomycetota</taxon>
        <taxon>Actinomycetes</taxon>
        <taxon>Propionibacteriales</taxon>
        <taxon>Nocardioidaceae</taxon>
        <taxon>Nocardioides</taxon>
    </lineage>
</organism>
<dbReference type="EMBL" id="WSEK01000004">
    <property type="protein sequence ID" value="MVQ48438.1"/>
    <property type="molecule type" value="Genomic_DNA"/>
</dbReference>
<name>A0A6L6XNA5_9ACTN</name>
<dbReference type="GO" id="GO:0016628">
    <property type="term" value="F:oxidoreductase activity, acting on the CH-CH group of donors, NAD or NADP as acceptor"/>
    <property type="evidence" value="ECO:0007669"/>
    <property type="project" value="InterPro"/>
</dbReference>
<dbReference type="PANTHER" id="PTHR43205">
    <property type="entry name" value="PROSTAGLANDIN REDUCTASE"/>
    <property type="match status" value="1"/>
</dbReference>
<dbReference type="Gene3D" id="3.90.180.10">
    <property type="entry name" value="Medium-chain alcohol dehydrogenases, catalytic domain"/>
    <property type="match status" value="1"/>
</dbReference>
<gene>
    <name evidence="4" type="ORF">GON03_04545</name>
</gene>
<dbReference type="Gene3D" id="3.40.50.720">
    <property type="entry name" value="NAD(P)-binding Rossmann-like Domain"/>
    <property type="match status" value="1"/>
</dbReference>
<dbReference type="AlphaFoldDB" id="A0A6L6XNA5"/>
<dbReference type="SUPFAM" id="SSF51735">
    <property type="entry name" value="NAD(P)-binding Rossmann-fold domains"/>
    <property type="match status" value="1"/>
</dbReference>
<dbReference type="PANTHER" id="PTHR43205:SF7">
    <property type="entry name" value="PROSTAGLANDIN REDUCTASE 1"/>
    <property type="match status" value="1"/>
</dbReference>
<evidence type="ECO:0000313" key="5">
    <source>
        <dbReference type="Proteomes" id="UP000473525"/>
    </source>
</evidence>
<feature type="compositionally biased region" description="Basic residues" evidence="2">
    <location>
        <begin position="74"/>
        <end position="109"/>
    </location>
</feature>
<dbReference type="InterPro" id="IPR045010">
    <property type="entry name" value="MDR_fam"/>
</dbReference>
<evidence type="ECO:0000313" key="4">
    <source>
        <dbReference type="EMBL" id="MVQ48438.1"/>
    </source>
</evidence>
<dbReference type="Pfam" id="PF00107">
    <property type="entry name" value="ADH_zinc_N"/>
    <property type="match status" value="1"/>
</dbReference>
<dbReference type="InterPro" id="IPR020843">
    <property type="entry name" value="ER"/>
</dbReference>
<dbReference type="InterPro" id="IPR036291">
    <property type="entry name" value="NAD(P)-bd_dom_sf"/>
</dbReference>
<evidence type="ECO:0000259" key="3">
    <source>
        <dbReference type="SMART" id="SM00829"/>
    </source>
</evidence>
<proteinExistence type="predicted"/>
<dbReference type="SUPFAM" id="SSF50129">
    <property type="entry name" value="GroES-like"/>
    <property type="match status" value="1"/>
</dbReference>
<sequence length="454" mass="47436">MSPRPARRPPPTPRPRSPGRGRARRRRRGRAHRSRRPGARRGRGGSPRRARHTPAAGRSAAPGRRPTRPASAARRPHHRAPRCARPRPCRTPRPAGRRARRGPRSRRVVRRDAARIYHRIMTVVGAAVPSIALARVPDGAPRPEDFVLVDLPREEVADGQVRVRVLTLSLDPYQRSTLGGRHLGDAPVGPGGLVPGRAVGEVVESRSPEVAVGSTVLAETGWRAEAVVPATAVVPVVVPPGVPLSAALGALGMPGLTAYAAHERHLRPQAGATVVVGAGTGGVGAVAGQLARLAGARAVAVVGSEEKAAIATDRLGYDEAVLRGPGLDGALAEACPDGIDGYLHLGDQATLDVVMERLAVGARVSLCGLMDQYNGAAPTRLRAGAVMAARAEVHGMVVHDHHDLALDHATRVAALLASGELVTVEDRCTGLADAPAAFARLMSGTNVGKVLVDL</sequence>
<feature type="domain" description="Enoyl reductase (ER)" evidence="3">
    <location>
        <begin position="141"/>
        <end position="452"/>
    </location>
</feature>
<protein>
    <submittedName>
        <fullName evidence="4">Zinc-binding dehydrogenase</fullName>
    </submittedName>
</protein>
<accession>A0A6L6XNA5</accession>
<reference evidence="4 5" key="1">
    <citation type="submission" date="2019-12" db="EMBL/GenBank/DDBJ databases">
        <authorList>
            <person name="Huq M.A."/>
        </authorList>
    </citation>
    <scope>NUCLEOTIDE SEQUENCE [LARGE SCALE GENOMIC DNA]</scope>
    <source>
        <strain evidence="4 5">MAH-18</strain>
    </source>
</reference>
<keyword evidence="5" id="KW-1185">Reference proteome</keyword>
<dbReference type="Pfam" id="PF16884">
    <property type="entry name" value="ADH_N_2"/>
    <property type="match status" value="1"/>
</dbReference>
<dbReference type="Proteomes" id="UP000473525">
    <property type="component" value="Unassembled WGS sequence"/>
</dbReference>
<dbReference type="InterPro" id="IPR011032">
    <property type="entry name" value="GroES-like_sf"/>
</dbReference>
<dbReference type="InterPro" id="IPR013149">
    <property type="entry name" value="ADH-like_C"/>
</dbReference>
<evidence type="ECO:0000256" key="1">
    <source>
        <dbReference type="ARBA" id="ARBA00023002"/>
    </source>
</evidence>
<dbReference type="SMART" id="SM00829">
    <property type="entry name" value="PKS_ER"/>
    <property type="match status" value="1"/>
</dbReference>